<feature type="compositionally biased region" description="Basic and acidic residues" evidence="1">
    <location>
        <begin position="1"/>
        <end position="12"/>
    </location>
</feature>
<dbReference type="Pfam" id="PF24791">
    <property type="entry name" value="SAC9_C8D"/>
    <property type="match status" value="1"/>
</dbReference>
<feature type="region of interest" description="Disordered" evidence="1">
    <location>
        <begin position="1"/>
        <end position="27"/>
    </location>
</feature>
<gene>
    <name evidence="5" type="primary">SPAC1093.03_3</name>
    <name evidence="5" type="ORF">g.103474</name>
</gene>
<dbReference type="Pfam" id="PF24789">
    <property type="entry name" value="SAC9_GBDL_2nd"/>
    <property type="match status" value="1"/>
</dbReference>
<dbReference type="PROSITE" id="PS50020">
    <property type="entry name" value="WW_DOMAIN_2"/>
    <property type="match status" value="1"/>
</dbReference>
<keyword evidence="2" id="KW-1133">Transmembrane helix</keyword>
<feature type="transmembrane region" description="Helical" evidence="2">
    <location>
        <begin position="101"/>
        <end position="121"/>
    </location>
</feature>
<dbReference type="Pfam" id="PF02383">
    <property type="entry name" value="Syja_N"/>
    <property type="match status" value="1"/>
</dbReference>
<dbReference type="Pfam" id="PF24790">
    <property type="entry name" value="SAC9_GBDL_1st"/>
    <property type="match status" value="1"/>
</dbReference>
<dbReference type="InterPro" id="IPR002013">
    <property type="entry name" value="SAC_dom"/>
</dbReference>
<dbReference type="EMBL" id="GDJX01002571">
    <property type="protein sequence ID" value="JAT65365.1"/>
    <property type="molecule type" value="Transcribed_RNA"/>
</dbReference>
<dbReference type="CDD" id="cd00201">
    <property type="entry name" value="WW"/>
    <property type="match status" value="1"/>
</dbReference>
<dbReference type="Pfam" id="PF00397">
    <property type="entry name" value="WW"/>
    <property type="match status" value="1"/>
</dbReference>
<evidence type="ECO:0000259" key="4">
    <source>
        <dbReference type="PROSITE" id="PS50275"/>
    </source>
</evidence>
<organism evidence="5">
    <name type="scientific">Anthurium amnicola</name>
    <dbReference type="NCBI Taxonomy" id="1678845"/>
    <lineage>
        <taxon>Eukaryota</taxon>
        <taxon>Viridiplantae</taxon>
        <taxon>Streptophyta</taxon>
        <taxon>Embryophyta</taxon>
        <taxon>Tracheophyta</taxon>
        <taxon>Spermatophyta</taxon>
        <taxon>Magnoliopsida</taxon>
        <taxon>Liliopsida</taxon>
        <taxon>Araceae</taxon>
        <taxon>Pothoideae</taxon>
        <taxon>Potheae</taxon>
        <taxon>Anthurium</taxon>
    </lineage>
</organism>
<dbReference type="PANTHER" id="PTHR46817">
    <property type="entry name" value="PHOSPHOINOSITIDE PHOSPHATASE SAC9-RELATED"/>
    <property type="match status" value="1"/>
</dbReference>
<dbReference type="InterPro" id="IPR036020">
    <property type="entry name" value="WW_dom_sf"/>
</dbReference>
<dbReference type="PROSITE" id="PS50275">
    <property type="entry name" value="SAC"/>
    <property type="match status" value="1"/>
</dbReference>
<evidence type="ECO:0000256" key="1">
    <source>
        <dbReference type="SAM" id="MobiDB-lite"/>
    </source>
</evidence>
<protein>
    <submittedName>
        <fullName evidence="5">Uncharacterized protein C1093.03</fullName>
    </submittedName>
</protein>
<dbReference type="SUPFAM" id="SSF51045">
    <property type="entry name" value="WW domain"/>
    <property type="match status" value="1"/>
</dbReference>
<keyword evidence="2" id="KW-0472">Membrane</keyword>
<keyword evidence="2" id="KW-0812">Transmembrane</keyword>
<evidence type="ECO:0000313" key="5">
    <source>
        <dbReference type="EMBL" id="JAT65365.1"/>
    </source>
</evidence>
<feature type="domain" description="SAC" evidence="4">
    <location>
        <begin position="167"/>
        <end position="547"/>
    </location>
</feature>
<accession>A0A1D1ZEY8</accession>
<dbReference type="GO" id="GO:0016791">
    <property type="term" value="F:phosphatase activity"/>
    <property type="evidence" value="ECO:0007669"/>
    <property type="project" value="InterPro"/>
</dbReference>
<proteinExistence type="predicted"/>
<dbReference type="PANTHER" id="PTHR46817:SF1">
    <property type="entry name" value="SAC DOMAIN-CONTAINING PROTEIN"/>
    <property type="match status" value="1"/>
</dbReference>
<name>A0A1D1ZEY8_9ARAE</name>
<dbReference type="Gene3D" id="2.20.70.10">
    <property type="match status" value="1"/>
</dbReference>
<evidence type="ECO:0000259" key="3">
    <source>
        <dbReference type="PROSITE" id="PS50020"/>
    </source>
</evidence>
<evidence type="ECO:0000256" key="2">
    <source>
        <dbReference type="SAM" id="Phobius"/>
    </source>
</evidence>
<dbReference type="InterPro" id="IPR057555">
    <property type="entry name" value="SAC9_GBDL_1st"/>
</dbReference>
<dbReference type="Pfam" id="PF24765">
    <property type="entry name" value="SAC9_C"/>
    <property type="match status" value="1"/>
</dbReference>
<feature type="domain" description="WW" evidence="3">
    <location>
        <begin position="533"/>
        <end position="567"/>
    </location>
</feature>
<dbReference type="InterPro" id="IPR057557">
    <property type="entry name" value="SAC9_C8D"/>
</dbReference>
<reference evidence="5" key="1">
    <citation type="submission" date="2015-07" db="EMBL/GenBank/DDBJ databases">
        <title>Transcriptome Assembly of Anthurium amnicola.</title>
        <authorList>
            <person name="Suzuki J."/>
        </authorList>
    </citation>
    <scope>NUCLEOTIDE SEQUENCE</scope>
</reference>
<dbReference type="PROSITE" id="PS01159">
    <property type="entry name" value="WW_DOMAIN_1"/>
    <property type="match status" value="1"/>
</dbReference>
<dbReference type="SMART" id="SM00456">
    <property type="entry name" value="WW"/>
    <property type="match status" value="1"/>
</dbReference>
<sequence length="1673" mass="184791">MKVGTRGRDADRSLPGPDGVAFPSQDNSRRDTSVVVVVLENSEVYIIVSLSTREDTQVIHVDPTTGALCYQGKLGHDIFISEDEALNYITDGTRWLCKSTIYARAILGYAALGSFGLLLVATKLNATIPNLPGGGCVYTVVESQWIKVQLQCPQSQGKGELKNIQELADLDIDGKHYFCETRDITRPFPSRMPLQDPDSEFVWNEFLSKPFKAIGLLQHCAILLQGFAECRRFGGTGQQEGIVALTARRSRLHPGTRYLARGLNSCFSTGNEVECEQLVWIAVGAGKNIPFSSYVWRRGTIPIWWGAELRLTAAEAEIYVSSHDPYRGSLQYYQRLSKRYGEQNSDLMIVNQKKNPLVPIVCINLLRHGEGKSETILVEHFTESINFVKASGKLPYTRLHLTNYDWHASVKLKGEQQTIEGLWKLLKAPTVAVGFCEGIFSPTPLQLREYNGAVVQTDDVEGGFILTALQNGVIRFNCADSLDRTNAASYFGCLQVFAEQCRRLGISLDRDAFFGFSSTNRYKESGSYGKYSGSLPPGWEERSDAVTGKHYYIDHNTRTTTWEHPCPDKPWKRFDMTFDQFKNSTILYPITQLADLFLLAGDIHATLYTGSKAMHSQILNIFNDDSGKFKQFSAAQNVKITLQRRYQNVLVDSSRQKQLEMFLGIRMFKHLPSVPVHPLQVLSRPPACFLKPLANMFPSAKGEPSLLSFKRKDITWVCSPATDVLELFIYLEEPCHVCQLLVTVSHGADDSVFPGMVDVRTGCNLDELKLVLEGAYLPRCSNGTNLMIPLPGLINPEDLAVTGSATRFHAQGNSYLPLLYNFEEAEGDLNFLTRIVALTFYPAITGRTPITLGEIEILGVSLPWSGMFSKEGAGSKFIEEVQRHKKKISLFQCALDVGHSKNPFLDSDISHSSGASVSDVSVAPVDQTNIFGHGVDLLSGDFPSSQITLQSEVPNVQSALSHDGGFADLFGNAVFDDPSGGPDSRLPAQSGHGATQHISGIQRYLDCFRVFSDKGHALEFEEAMKLEIERLRVNLSAAERDRALLSISVDPATIDPNRLLDDSYLFRLCKLTNTLALLGHSAFEDMVTASIGFDAIDQYVIDFWNFNVIGDTCVGMDCEVHCETQSTSRISSSTPPTPGKPSFVECSLCGKKTCKVCCAGKGAALLAGFNLKETKSLSGPSSQSGSSHGGYSEGSFNGSVPPDGFICRLCCKEEILYALYVDYMRVLTSSRRRDRADSAAQEALKQIIGSEANKVSDAYEERNKCLRKLLNGEESLSEFPYAGFLHSVETAEGSEPLLSLLCPMGVGAWHSYWRATTGNSSIEFSIVLGSVSDVSGVILLVSSCGYSSSDCPVVQIWAGNKINREERSCMGRWDVQSLVRTSELYGPESAGSDRDVPRHVKFCFRNPVRCRIIWVTLTLRKIGSNSVNLEKEYNLLSLDESFLQPHRRASFSGTLRSDPCIHAKRLIVFGSPVMKESTADLAQGSDNMNINAWLERAPKLGRFRVPVEAERLTGNDLVLEQYLSAGAPALAGFRLDAFNIIKPRITHSPSSTDGGLWDSSLTCLEDRHISPAVLHIQVSVVQDSRNWVTVREYRLPEARAGTPMYFDFPRSVPARAVVFKLLGDVAAFADDPAEQEESNFSPLAAGLSMSNRIKLYYYADPYEVGRLATLSAI</sequence>
<dbReference type="InterPro" id="IPR057553">
    <property type="entry name" value="SAC9_GBDL_2nd"/>
</dbReference>
<dbReference type="InterPro" id="IPR001202">
    <property type="entry name" value="WW_dom"/>
</dbReference>
<dbReference type="InterPro" id="IPR057554">
    <property type="entry name" value="SAC9_C"/>
</dbReference>